<evidence type="ECO:0000313" key="2">
    <source>
        <dbReference type="Proteomes" id="UP000729402"/>
    </source>
</evidence>
<dbReference type="AlphaFoldDB" id="A0A8J5UX56"/>
<sequence length="119" mass="12396">MADDDITRRKATDDVAASIQQGIDAMITSSQAADVRARVHAIQQLLEEEQASAAILEAKAAAASLLLPSSPPTVVPPGIDTEASIIATLHTQACGVQNIRSLVPITLDPSSAGYARLHD</sequence>
<keyword evidence="2" id="KW-1185">Reference proteome</keyword>
<organism evidence="1 2">
    <name type="scientific">Zizania palustris</name>
    <name type="common">Northern wild rice</name>
    <dbReference type="NCBI Taxonomy" id="103762"/>
    <lineage>
        <taxon>Eukaryota</taxon>
        <taxon>Viridiplantae</taxon>
        <taxon>Streptophyta</taxon>
        <taxon>Embryophyta</taxon>
        <taxon>Tracheophyta</taxon>
        <taxon>Spermatophyta</taxon>
        <taxon>Magnoliopsida</taxon>
        <taxon>Liliopsida</taxon>
        <taxon>Poales</taxon>
        <taxon>Poaceae</taxon>
        <taxon>BOP clade</taxon>
        <taxon>Oryzoideae</taxon>
        <taxon>Oryzeae</taxon>
        <taxon>Zizaniinae</taxon>
        <taxon>Zizania</taxon>
    </lineage>
</organism>
<gene>
    <name evidence="1" type="ORF">GUJ93_ZPchr0008g12093</name>
</gene>
<accession>A0A8J5UX56</accession>
<name>A0A8J5UX56_ZIZPA</name>
<proteinExistence type="predicted"/>
<dbReference type="EMBL" id="JAAALK010000290">
    <property type="protein sequence ID" value="KAG8047807.1"/>
    <property type="molecule type" value="Genomic_DNA"/>
</dbReference>
<dbReference type="Proteomes" id="UP000729402">
    <property type="component" value="Unassembled WGS sequence"/>
</dbReference>
<reference evidence="1" key="1">
    <citation type="journal article" date="2021" name="bioRxiv">
        <title>Whole Genome Assembly and Annotation of Northern Wild Rice, Zizania palustris L., Supports a Whole Genome Duplication in the Zizania Genus.</title>
        <authorList>
            <person name="Haas M."/>
            <person name="Kono T."/>
            <person name="Macchietto M."/>
            <person name="Millas R."/>
            <person name="McGilp L."/>
            <person name="Shao M."/>
            <person name="Duquette J."/>
            <person name="Hirsch C.N."/>
            <person name="Kimball J."/>
        </authorList>
    </citation>
    <scope>NUCLEOTIDE SEQUENCE</scope>
    <source>
        <tissue evidence="1">Fresh leaf tissue</tissue>
    </source>
</reference>
<protein>
    <submittedName>
        <fullName evidence="1">Uncharacterized protein</fullName>
    </submittedName>
</protein>
<comment type="caution">
    <text evidence="1">The sequence shown here is derived from an EMBL/GenBank/DDBJ whole genome shotgun (WGS) entry which is preliminary data.</text>
</comment>
<evidence type="ECO:0000313" key="1">
    <source>
        <dbReference type="EMBL" id="KAG8047807.1"/>
    </source>
</evidence>
<reference evidence="1" key="2">
    <citation type="submission" date="2021-02" db="EMBL/GenBank/DDBJ databases">
        <authorList>
            <person name="Kimball J.A."/>
            <person name="Haas M.W."/>
            <person name="Macchietto M."/>
            <person name="Kono T."/>
            <person name="Duquette J."/>
            <person name="Shao M."/>
        </authorList>
    </citation>
    <scope>NUCLEOTIDE SEQUENCE</scope>
    <source>
        <tissue evidence="1">Fresh leaf tissue</tissue>
    </source>
</reference>